<evidence type="ECO:0000313" key="4">
    <source>
        <dbReference type="EMBL" id="CAE1319281.1"/>
    </source>
</evidence>
<feature type="compositionally biased region" description="Polar residues" evidence="2">
    <location>
        <begin position="139"/>
        <end position="159"/>
    </location>
</feature>
<keyword evidence="5" id="KW-1185">Reference proteome</keyword>
<sequence>MELKVNVDGYVRVVCGVTEETTCQDVVIALAHAMGRTGRFSLLEKWRIQERSLPPWERPLQVLQKWGEYAAEVQFTLQQTDREDVRKATDAINKVGISGPERCTQNFSPLPPVESNVKRSLTFSGAHCYSQSQKMGGTSTFVRHSIPHSTPEQSTSSYHTTKHPQNHCPKPDYHQYNQQQTTSSQPHKNFRQKPHPQQYPQHKPLSTQPNWPQNFSTFSNPPKPISSIKPQPKPRTLKSVTEKLPSRTVGTVSPIQIQGQSTSVGRATSPHSRFSQGEARANTDLDENHAECYVMQGENEFEKEPSEDPDSQALLQLINIQHEELELQKGRIKDIDLEIISVEKLIETEKQIEELQSLSDDYEEEMVSLEPWPQILDEEQHTEQALYSEMSSYKQKIDECEDRLQKAQSRISELTRELELEVSKIEDEISDIQDKIKNGIMEGDKYQEAINSINKEISELDYELEKKQMEESKLSEEVKQLNLKELGQKPILEATKLSETGEVILKLLEKQQQFTRQGSGSKKAAGSKTENETVTTSVEPKPMTNDGVWV</sequence>
<dbReference type="InterPro" id="IPR029071">
    <property type="entry name" value="Ubiquitin-like_domsf"/>
</dbReference>
<accession>A0A812EA70</accession>
<feature type="region of interest" description="Disordered" evidence="2">
    <location>
        <begin position="139"/>
        <end position="241"/>
    </location>
</feature>
<feature type="compositionally biased region" description="Polar residues" evidence="2">
    <location>
        <begin position="175"/>
        <end position="187"/>
    </location>
</feature>
<proteinExistence type="predicted"/>
<feature type="compositionally biased region" description="Low complexity" evidence="2">
    <location>
        <begin position="195"/>
        <end position="204"/>
    </location>
</feature>
<dbReference type="Gene3D" id="3.10.20.90">
    <property type="entry name" value="Phosphatidylinositol 3-kinase Catalytic Subunit, Chain A, domain 1"/>
    <property type="match status" value="1"/>
</dbReference>
<dbReference type="EMBL" id="CAHIKZ030005099">
    <property type="protein sequence ID" value="CAE1319281.1"/>
    <property type="molecule type" value="Genomic_DNA"/>
</dbReference>
<dbReference type="InterPro" id="IPR000159">
    <property type="entry name" value="RA_dom"/>
</dbReference>
<feature type="compositionally biased region" description="Polar residues" evidence="2">
    <location>
        <begin position="205"/>
        <end position="220"/>
    </location>
</feature>
<dbReference type="PANTHER" id="PTHR15286">
    <property type="entry name" value="RAS-ASSOCIATING DOMAIN CONTAINING PROTEIN"/>
    <property type="match status" value="1"/>
</dbReference>
<dbReference type="PROSITE" id="PS50200">
    <property type="entry name" value="RA"/>
    <property type="match status" value="1"/>
</dbReference>
<feature type="coiled-coil region" evidence="1">
    <location>
        <begin position="345"/>
        <end position="484"/>
    </location>
</feature>
<name>A0A812EA70_ACAPH</name>
<evidence type="ECO:0000313" key="5">
    <source>
        <dbReference type="Proteomes" id="UP000597762"/>
    </source>
</evidence>
<dbReference type="SMART" id="SM00314">
    <property type="entry name" value="RA"/>
    <property type="match status" value="1"/>
</dbReference>
<dbReference type="Pfam" id="PF21712">
    <property type="entry name" value="RASSF8-10_RA"/>
    <property type="match status" value="1"/>
</dbReference>
<reference evidence="4" key="1">
    <citation type="submission" date="2021-01" db="EMBL/GenBank/DDBJ databases">
        <authorList>
            <person name="Li R."/>
            <person name="Bekaert M."/>
        </authorList>
    </citation>
    <scope>NUCLEOTIDE SEQUENCE</scope>
    <source>
        <strain evidence="4">Farmed</strain>
    </source>
</reference>
<dbReference type="AlphaFoldDB" id="A0A812EA70"/>
<dbReference type="Proteomes" id="UP000597762">
    <property type="component" value="Unassembled WGS sequence"/>
</dbReference>
<dbReference type="OrthoDB" id="10051571at2759"/>
<comment type="caution">
    <text evidence="4">The sequence shown here is derived from an EMBL/GenBank/DDBJ whole genome shotgun (WGS) entry which is preliminary data.</text>
</comment>
<dbReference type="InterPro" id="IPR033593">
    <property type="entry name" value="N-RASSF"/>
</dbReference>
<dbReference type="SUPFAM" id="SSF54236">
    <property type="entry name" value="Ubiquitin-like"/>
    <property type="match status" value="1"/>
</dbReference>
<evidence type="ECO:0000256" key="2">
    <source>
        <dbReference type="SAM" id="MobiDB-lite"/>
    </source>
</evidence>
<dbReference type="InterPro" id="IPR048945">
    <property type="entry name" value="RASSF8/10_RA"/>
</dbReference>
<feature type="domain" description="Ras-associating" evidence="3">
    <location>
        <begin position="1"/>
        <end position="82"/>
    </location>
</feature>
<feature type="region of interest" description="Disordered" evidence="2">
    <location>
        <begin position="513"/>
        <end position="550"/>
    </location>
</feature>
<evidence type="ECO:0000259" key="3">
    <source>
        <dbReference type="PROSITE" id="PS50200"/>
    </source>
</evidence>
<gene>
    <name evidence="4" type="ORF">SPHA_69687</name>
</gene>
<dbReference type="PANTHER" id="PTHR15286:SF6">
    <property type="entry name" value="GH01133P"/>
    <property type="match status" value="1"/>
</dbReference>
<dbReference type="GO" id="GO:0007165">
    <property type="term" value="P:signal transduction"/>
    <property type="evidence" value="ECO:0007669"/>
    <property type="project" value="InterPro"/>
</dbReference>
<protein>
    <submittedName>
        <fullName evidence="4">RASSF7_8</fullName>
    </submittedName>
</protein>
<organism evidence="4 5">
    <name type="scientific">Acanthosepion pharaonis</name>
    <name type="common">Pharaoh cuttlefish</name>
    <name type="synonym">Sepia pharaonis</name>
    <dbReference type="NCBI Taxonomy" id="158019"/>
    <lineage>
        <taxon>Eukaryota</taxon>
        <taxon>Metazoa</taxon>
        <taxon>Spiralia</taxon>
        <taxon>Lophotrochozoa</taxon>
        <taxon>Mollusca</taxon>
        <taxon>Cephalopoda</taxon>
        <taxon>Coleoidea</taxon>
        <taxon>Decapodiformes</taxon>
        <taxon>Sepiida</taxon>
        <taxon>Sepiina</taxon>
        <taxon>Sepiidae</taxon>
        <taxon>Acanthosepion</taxon>
    </lineage>
</organism>
<keyword evidence="1" id="KW-0175">Coiled coil</keyword>
<evidence type="ECO:0000256" key="1">
    <source>
        <dbReference type="SAM" id="Coils"/>
    </source>
</evidence>